<dbReference type="Pfam" id="PF12796">
    <property type="entry name" value="Ank_2"/>
    <property type="match status" value="2"/>
</dbReference>
<evidence type="ECO:0000313" key="5">
    <source>
        <dbReference type="Proteomes" id="UP000243579"/>
    </source>
</evidence>
<organism evidence="4 5">
    <name type="scientific">Achlya hypogyna</name>
    <name type="common">Oomycete</name>
    <name type="synonym">Protoachlya hypogyna</name>
    <dbReference type="NCBI Taxonomy" id="1202772"/>
    <lineage>
        <taxon>Eukaryota</taxon>
        <taxon>Sar</taxon>
        <taxon>Stramenopiles</taxon>
        <taxon>Oomycota</taxon>
        <taxon>Saprolegniomycetes</taxon>
        <taxon>Saprolegniales</taxon>
        <taxon>Achlyaceae</taxon>
        <taxon>Achlya</taxon>
    </lineage>
</organism>
<keyword evidence="2 3" id="KW-0040">ANK repeat</keyword>
<dbReference type="Proteomes" id="UP000243579">
    <property type="component" value="Unassembled WGS sequence"/>
</dbReference>
<accession>A0A1V9ZS98</accession>
<dbReference type="InterPro" id="IPR036770">
    <property type="entry name" value="Ankyrin_rpt-contain_sf"/>
</dbReference>
<protein>
    <submittedName>
        <fullName evidence="4">Uncharacterized protein</fullName>
    </submittedName>
</protein>
<dbReference type="SMART" id="SM00248">
    <property type="entry name" value="ANK"/>
    <property type="match status" value="4"/>
</dbReference>
<dbReference type="OrthoDB" id="40158at2759"/>
<dbReference type="EMBL" id="JNBR01000022">
    <property type="protein sequence ID" value="OQS00821.1"/>
    <property type="molecule type" value="Genomic_DNA"/>
</dbReference>
<dbReference type="SUPFAM" id="SSF48403">
    <property type="entry name" value="Ankyrin repeat"/>
    <property type="match status" value="1"/>
</dbReference>
<reference evidence="4 5" key="1">
    <citation type="journal article" date="2014" name="Genome Biol. Evol.">
        <title>The secreted proteins of Achlya hypogyna and Thraustotheca clavata identify the ancestral oomycete secretome and reveal gene acquisitions by horizontal gene transfer.</title>
        <authorList>
            <person name="Misner I."/>
            <person name="Blouin N."/>
            <person name="Leonard G."/>
            <person name="Richards T.A."/>
            <person name="Lane C.E."/>
        </authorList>
    </citation>
    <scope>NUCLEOTIDE SEQUENCE [LARGE SCALE GENOMIC DNA]</scope>
    <source>
        <strain evidence="4 5">ATCC 48635</strain>
    </source>
</reference>
<evidence type="ECO:0000313" key="4">
    <source>
        <dbReference type="EMBL" id="OQS00821.1"/>
    </source>
</evidence>
<dbReference type="InterPro" id="IPR051165">
    <property type="entry name" value="Multifunctional_ANK_Repeat"/>
</dbReference>
<name>A0A1V9ZS98_ACHHY</name>
<proteinExistence type="predicted"/>
<feature type="repeat" description="ANK" evidence="3">
    <location>
        <begin position="46"/>
        <end position="78"/>
    </location>
</feature>
<dbReference type="PANTHER" id="PTHR24123:SF33">
    <property type="entry name" value="PROTEIN HOS4"/>
    <property type="match status" value="1"/>
</dbReference>
<dbReference type="STRING" id="1202772.A0A1V9ZS98"/>
<comment type="caution">
    <text evidence="4">The sequence shown here is derived from an EMBL/GenBank/DDBJ whole genome shotgun (WGS) entry which is preliminary data.</text>
</comment>
<dbReference type="AlphaFoldDB" id="A0A1V9ZS98"/>
<keyword evidence="1" id="KW-0677">Repeat</keyword>
<evidence type="ECO:0000256" key="2">
    <source>
        <dbReference type="ARBA" id="ARBA00023043"/>
    </source>
</evidence>
<dbReference type="Gene3D" id="1.25.40.20">
    <property type="entry name" value="Ankyrin repeat-containing domain"/>
    <property type="match status" value="2"/>
</dbReference>
<dbReference type="InterPro" id="IPR002110">
    <property type="entry name" value="Ankyrin_rpt"/>
</dbReference>
<evidence type="ECO:0000256" key="3">
    <source>
        <dbReference type="PROSITE-ProRule" id="PRU00023"/>
    </source>
</evidence>
<feature type="repeat" description="ANK" evidence="3">
    <location>
        <begin position="149"/>
        <end position="171"/>
    </location>
</feature>
<keyword evidence="5" id="KW-1185">Reference proteome</keyword>
<feature type="repeat" description="ANK" evidence="3">
    <location>
        <begin position="12"/>
        <end position="45"/>
    </location>
</feature>
<dbReference type="PROSITE" id="PS50088">
    <property type="entry name" value="ANK_REPEAT"/>
    <property type="match status" value="3"/>
</dbReference>
<dbReference type="PANTHER" id="PTHR24123">
    <property type="entry name" value="ANKYRIN REPEAT-CONTAINING"/>
    <property type="match status" value="1"/>
</dbReference>
<dbReference type="PROSITE" id="PS50297">
    <property type="entry name" value="ANK_REP_REGION"/>
    <property type="match status" value="3"/>
</dbReference>
<sequence>MIAILAIQPDENGDTRLHYAAASNKIEALIKMLHGKDIDVDVRNKDGLTALHVAAREGHYDAVQYLVDGGADVFAVTSSGLSAVDLAGVHVRLRNQLTRIETAKLSALENNEVKKAAQTTALHVMAKLGRVNIVNRLLNRTTLLQREEDGNTPLHVAALYNRLDVVEKMLQVEGCSEILMTPNVVQ</sequence>
<evidence type="ECO:0000256" key="1">
    <source>
        <dbReference type="ARBA" id="ARBA00022737"/>
    </source>
</evidence>
<gene>
    <name evidence="4" type="ORF">ACHHYP_20097</name>
</gene>